<reference evidence="1 2" key="1">
    <citation type="submission" date="2015-12" db="EMBL/GenBank/DDBJ databases">
        <title>Draft genome sequence of Moniliophthora roreri, the causal agent of frosty pod rot of cacao.</title>
        <authorList>
            <person name="Aime M.C."/>
            <person name="Diaz-Valderrama J.R."/>
            <person name="Kijpornyongpan T."/>
            <person name="Phillips-Mora W."/>
        </authorList>
    </citation>
    <scope>NUCLEOTIDE SEQUENCE [LARGE SCALE GENOMIC DNA]</scope>
    <source>
        <strain evidence="1 2">MCA 2952</strain>
    </source>
</reference>
<evidence type="ECO:0000313" key="1">
    <source>
        <dbReference type="EMBL" id="KTB45585.1"/>
    </source>
</evidence>
<sequence>MSDPSVEPRSWYPVIHFPSQRHALDLFRKMGIPPSRPDISRLRPQIRKVMEIFMFLSCTINFSRDWTCREKLDKGCTPGFRLANAPLKWRLKRVSPFLFPHFGRLEYPLKVNQPSRAHEDDISTLSRMLRMRETKLEEAQAPMRRSLEIFAFFTCIISVNSNNLDDPDQPDFLFARYGHYRRLPDRRGRFSHSTREEGTWDQFCDECSSCGLFSATIPIYTFSGRLHQLQKRRISNEGVR</sequence>
<protein>
    <submittedName>
        <fullName evidence="1">Uncharacterized protein</fullName>
    </submittedName>
</protein>
<proteinExistence type="predicted"/>
<name>A0A0W0GAI7_MONRR</name>
<evidence type="ECO:0000313" key="2">
    <source>
        <dbReference type="Proteomes" id="UP000054988"/>
    </source>
</evidence>
<gene>
    <name evidence="1" type="ORF">WG66_1836</name>
</gene>
<dbReference type="AlphaFoldDB" id="A0A0W0GAI7"/>
<dbReference type="Proteomes" id="UP000054988">
    <property type="component" value="Unassembled WGS sequence"/>
</dbReference>
<comment type="caution">
    <text evidence="1">The sequence shown here is derived from an EMBL/GenBank/DDBJ whole genome shotgun (WGS) entry which is preliminary data.</text>
</comment>
<organism evidence="1 2">
    <name type="scientific">Moniliophthora roreri</name>
    <name type="common">Frosty pod rot fungus</name>
    <name type="synonym">Monilia roreri</name>
    <dbReference type="NCBI Taxonomy" id="221103"/>
    <lineage>
        <taxon>Eukaryota</taxon>
        <taxon>Fungi</taxon>
        <taxon>Dikarya</taxon>
        <taxon>Basidiomycota</taxon>
        <taxon>Agaricomycotina</taxon>
        <taxon>Agaricomycetes</taxon>
        <taxon>Agaricomycetidae</taxon>
        <taxon>Agaricales</taxon>
        <taxon>Marasmiineae</taxon>
        <taxon>Marasmiaceae</taxon>
        <taxon>Moniliophthora</taxon>
    </lineage>
</organism>
<accession>A0A0W0GAI7</accession>
<dbReference type="EMBL" id="LATX01000660">
    <property type="protein sequence ID" value="KTB45585.1"/>
    <property type="molecule type" value="Genomic_DNA"/>
</dbReference>